<evidence type="ECO:0000256" key="3">
    <source>
        <dbReference type="ARBA" id="ARBA00022679"/>
    </source>
</evidence>
<evidence type="ECO:0000256" key="8">
    <source>
        <dbReference type="ARBA" id="ARBA00023264"/>
    </source>
</evidence>
<dbReference type="InterPro" id="IPR045540">
    <property type="entry name" value="YegS/DAGK_C"/>
</dbReference>
<accession>W9GHD8</accession>
<name>W9GHD8_9MICO</name>
<comment type="similarity">
    <text evidence="2">Belongs to the diacylglycerol/lipid kinase family.</text>
</comment>
<dbReference type="GO" id="GO:0005524">
    <property type="term" value="F:ATP binding"/>
    <property type="evidence" value="ECO:0007669"/>
    <property type="project" value="UniProtKB-KW"/>
</dbReference>
<feature type="domain" description="DAGKc" evidence="9">
    <location>
        <begin position="6"/>
        <end position="137"/>
    </location>
</feature>
<dbReference type="PANTHER" id="PTHR12358">
    <property type="entry name" value="SPHINGOSINE KINASE"/>
    <property type="match status" value="1"/>
</dbReference>
<dbReference type="OrthoDB" id="3171056at2"/>
<dbReference type="InterPro" id="IPR017438">
    <property type="entry name" value="ATP-NAD_kinase_N"/>
</dbReference>
<evidence type="ECO:0000313" key="10">
    <source>
        <dbReference type="EMBL" id="EWT05641.1"/>
    </source>
</evidence>
<keyword evidence="5 10" id="KW-0418">Kinase</keyword>
<dbReference type="RefSeq" id="WP_034717122.1">
    <property type="nucleotide sequence ID" value="NZ_AWQS01000098.1"/>
</dbReference>
<comment type="cofactor">
    <cofactor evidence="1">
        <name>Mg(2+)</name>
        <dbReference type="ChEBI" id="CHEBI:18420"/>
    </cofactor>
</comment>
<dbReference type="InterPro" id="IPR050187">
    <property type="entry name" value="Lipid_Phosphate_FormReg"/>
</dbReference>
<dbReference type="GO" id="GO:0008654">
    <property type="term" value="P:phospholipid biosynthetic process"/>
    <property type="evidence" value="ECO:0007669"/>
    <property type="project" value="UniProtKB-KW"/>
</dbReference>
<gene>
    <name evidence="10" type="ORF">N864_23265</name>
</gene>
<dbReference type="InterPro" id="IPR016064">
    <property type="entry name" value="NAD/diacylglycerol_kinase_sf"/>
</dbReference>
<comment type="caution">
    <text evidence="10">The sequence shown here is derived from an EMBL/GenBank/DDBJ whole genome shotgun (WGS) entry which is preliminary data.</text>
</comment>
<dbReference type="Pfam" id="PF19279">
    <property type="entry name" value="YegS_C"/>
    <property type="match status" value="1"/>
</dbReference>
<keyword evidence="7" id="KW-0444">Lipid biosynthesis</keyword>
<evidence type="ECO:0000256" key="2">
    <source>
        <dbReference type="ARBA" id="ARBA00005983"/>
    </source>
</evidence>
<dbReference type="PANTHER" id="PTHR12358:SF106">
    <property type="entry name" value="LIPID KINASE YEGS"/>
    <property type="match status" value="1"/>
</dbReference>
<dbReference type="GO" id="GO:0004143">
    <property type="term" value="F:ATP-dependent diacylglycerol kinase activity"/>
    <property type="evidence" value="ECO:0007669"/>
    <property type="project" value="TreeGrafter"/>
</dbReference>
<dbReference type="SUPFAM" id="SSF111331">
    <property type="entry name" value="NAD kinase/diacylglycerol kinase-like"/>
    <property type="match status" value="1"/>
</dbReference>
<keyword evidence="3" id="KW-0808">Transferase</keyword>
<dbReference type="Gene3D" id="3.40.50.10330">
    <property type="entry name" value="Probable inorganic polyphosphate/atp-NAD kinase, domain 1"/>
    <property type="match status" value="1"/>
</dbReference>
<evidence type="ECO:0000256" key="4">
    <source>
        <dbReference type="ARBA" id="ARBA00022741"/>
    </source>
</evidence>
<keyword evidence="11" id="KW-1185">Reference proteome</keyword>
<dbReference type="Gene3D" id="2.60.200.40">
    <property type="match status" value="1"/>
</dbReference>
<evidence type="ECO:0000256" key="5">
    <source>
        <dbReference type="ARBA" id="ARBA00022777"/>
    </source>
</evidence>
<evidence type="ECO:0000256" key="7">
    <source>
        <dbReference type="ARBA" id="ARBA00023209"/>
    </source>
</evidence>
<reference evidence="11" key="1">
    <citation type="submission" date="2013-08" db="EMBL/GenBank/DDBJ databases">
        <title>Intrasporangium oryzae NRRL B-24470.</title>
        <authorList>
            <person name="Liu H."/>
            <person name="Wang G."/>
        </authorList>
    </citation>
    <scope>NUCLEOTIDE SEQUENCE [LARGE SCALE GENOMIC DNA]</scope>
    <source>
        <strain evidence="11">Q5-1</strain>
    </source>
</reference>
<dbReference type="InterPro" id="IPR001206">
    <property type="entry name" value="Diacylglycerol_kinase_cat_dom"/>
</dbReference>
<keyword evidence="7" id="KW-0594">Phospholipid biosynthesis</keyword>
<dbReference type="GO" id="GO:0005886">
    <property type="term" value="C:plasma membrane"/>
    <property type="evidence" value="ECO:0007669"/>
    <property type="project" value="TreeGrafter"/>
</dbReference>
<dbReference type="Pfam" id="PF00781">
    <property type="entry name" value="DAGK_cat"/>
    <property type="match status" value="1"/>
</dbReference>
<dbReference type="AlphaFoldDB" id="W9GHD8"/>
<dbReference type="Proteomes" id="UP000019494">
    <property type="component" value="Unassembled WGS sequence"/>
</dbReference>
<dbReference type="EMBL" id="AWQS01000098">
    <property type="protein sequence ID" value="EWT05641.1"/>
    <property type="molecule type" value="Genomic_DNA"/>
</dbReference>
<evidence type="ECO:0000259" key="9">
    <source>
        <dbReference type="PROSITE" id="PS50146"/>
    </source>
</evidence>
<organism evidence="10 11">
    <name type="scientific">Intrasporangium chromatireducens Q5-1</name>
    <dbReference type="NCBI Taxonomy" id="584657"/>
    <lineage>
        <taxon>Bacteria</taxon>
        <taxon>Bacillati</taxon>
        <taxon>Actinomycetota</taxon>
        <taxon>Actinomycetes</taxon>
        <taxon>Micrococcales</taxon>
        <taxon>Intrasporangiaceae</taxon>
        <taxon>Intrasporangium</taxon>
    </lineage>
</organism>
<evidence type="ECO:0000256" key="1">
    <source>
        <dbReference type="ARBA" id="ARBA00001946"/>
    </source>
</evidence>
<sequence>MTPPQPEPRRLTVVVNPIKVADLDGAKRVVGAVCADHGWPDPTWVETTETETGEKQAREAAASGAEVVASLGGDGTVRAVAAGLAGSEVALGLLPAGTGNLLARNLGLPIDSLEDAMRVLVTGTPRRIDVGFVAADDAPEEVFVVMAGLGLDGAIMAGANESIKGAIGWPAYLLSAAEGLAERGFGVRVDAAGEPEAPVRRRQARMVVVGNCGTLQGGIELLPDARLDDGILDAVVAAPTGVTGWASVAADLVSRHRAGQGRLERLTGETITIEADHPVEAEIDGDPIGPRTRMVLRVDPASLVVRGA</sequence>
<evidence type="ECO:0000313" key="11">
    <source>
        <dbReference type="Proteomes" id="UP000019494"/>
    </source>
</evidence>
<protein>
    <submittedName>
        <fullName evidence="10">Diacylglycerol kinase</fullName>
    </submittedName>
</protein>
<keyword evidence="4" id="KW-0547">Nucleotide-binding</keyword>
<keyword evidence="7" id="KW-0443">Lipid metabolism</keyword>
<proteinExistence type="inferred from homology"/>
<keyword evidence="8" id="KW-1208">Phospholipid metabolism</keyword>
<keyword evidence="6" id="KW-0067">ATP-binding</keyword>
<evidence type="ECO:0000256" key="6">
    <source>
        <dbReference type="ARBA" id="ARBA00022840"/>
    </source>
</evidence>
<dbReference type="PROSITE" id="PS50146">
    <property type="entry name" value="DAGK"/>
    <property type="match status" value="1"/>
</dbReference>